<sequence>MTELELLELLIKTESELQMILLDIHFAKDDKEKYVALSRKNDIDDKIELVKIELRDIKDKTESQNSKSGVINQFNHYIEQINLARQGARLTRNQGMILENMLFGYISMDIYRQVSEKSFGAHIPAYLHYTYDKENSVSIPELTEFLRNEIRIVKDIDDVDYVKLMAYFIGFKERVHGKFMS</sequence>
<comment type="caution">
    <text evidence="1">The sequence shown here is derived from an EMBL/GenBank/DDBJ whole genome shotgun (WGS) entry which is preliminary data.</text>
</comment>
<organism evidence="1 2">
    <name type="scientific">Flavobacterium gossypii</name>
    <dbReference type="NCBI Taxonomy" id="1646119"/>
    <lineage>
        <taxon>Bacteria</taxon>
        <taxon>Pseudomonadati</taxon>
        <taxon>Bacteroidota</taxon>
        <taxon>Flavobacteriia</taxon>
        <taxon>Flavobacteriales</taxon>
        <taxon>Flavobacteriaceae</taxon>
        <taxon>Flavobacterium</taxon>
    </lineage>
</organism>
<dbReference type="Proteomes" id="UP000555003">
    <property type="component" value="Unassembled WGS sequence"/>
</dbReference>
<protein>
    <recommendedName>
        <fullName evidence="3">DUF892 family protein</fullName>
    </recommendedName>
</protein>
<name>A0ABR6DV51_9FLAO</name>
<evidence type="ECO:0008006" key="3">
    <source>
        <dbReference type="Google" id="ProtNLM"/>
    </source>
</evidence>
<accession>A0ABR6DV51</accession>
<dbReference type="EMBL" id="JACJIS010000003">
    <property type="protein sequence ID" value="MBA9074735.1"/>
    <property type="molecule type" value="Genomic_DNA"/>
</dbReference>
<gene>
    <name evidence="1" type="ORF">GGR22_002908</name>
</gene>
<evidence type="ECO:0000313" key="2">
    <source>
        <dbReference type="Proteomes" id="UP000555003"/>
    </source>
</evidence>
<keyword evidence="2" id="KW-1185">Reference proteome</keyword>
<dbReference type="RefSeq" id="WP_182494194.1">
    <property type="nucleotide sequence ID" value="NZ_JACJIS010000003.1"/>
</dbReference>
<proteinExistence type="predicted"/>
<evidence type="ECO:0000313" key="1">
    <source>
        <dbReference type="EMBL" id="MBA9074735.1"/>
    </source>
</evidence>
<reference evidence="1 2" key="1">
    <citation type="submission" date="2020-08" db="EMBL/GenBank/DDBJ databases">
        <title>Genomic Encyclopedia of Type Strains, Phase IV (KMG-IV): sequencing the most valuable type-strain genomes for metagenomic binning, comparative biology and taxonomic classification.</title>
        <authorList>
            <person name="Goeker M."/>
        </authorList>
    </citation>
    <scope>NUCLEOTIDE SEQUENCE [LARGE SCALE GENOMIC DNA]</scope>
    <source>
        <strain evidence="1 2">DSM 100397</strain>
    </source>
</reference>